<sequence>MTWPRNRVDNSIVTPHHTVWIVTEDAGRWGI</sequence>
<keyword evidence="2" id="KW-1185">Reference proteome</keyword>
<evidence type="ECO:0000313" key="1">
    <source>
        <dbReference type="EMBL" id="CAB3800989.1"/>
    </source>
</evidence>
<gene>
    <name evidence="1" type="ORF">LMG28688_05289</name>
</gene>
<reference evidence="1 2" key="1">
    <citation type="submission" date="2020-04" db="EMBL/GenBank/DDBJ databases">
        <authorList>
            <person name="De Canck E."/>
        </authorList>
    </citation>
    <scope>NUCLEOTIDE SEQUENCE [LARGE SCALE GENOMIC DNA]</scope>
    <source>
        <strain evidence="1 2">LMG 28688</strain>
    </source>
</reference>
<protein>
    <submittedName>
        <fullName evidence="1">Uncharacterized protein</fullName>
    </submittedName>
</protein>
<dbReference type="EMBL" id="CADIKL010000033">
    <property type="protein sequence ID" value="CAB3800989.1"/>
    <property type="molecule type" value="Genomic_DNA"/>
</dbReference>
<accession>A0A6J5GIT5</accession>
<organism evidence="1 2">
    <name type="scientific">Paraburkholderia caffeinitolerans</name>
    <dbReference type="NCBI Taxonomy" id="1723730"/>
    <lineage>
        <taxon>Bacteria</taxon>
        <taxon>Pseudomonadati</taxon>
        <taxon>Pseudomonadota</taxon>
        <taxon>Betaproteobacteria</taxon>
        <taxon>Burkholderiales</taxon>
        <taxon>Burkholderiaceae</taxon>
        <taxon>Paraburkholderia</taxon>
    </lineage>
</organism>
<evidence type="ECO:0000313" key="2">
    <source>
        <dbReference type="Proteomes" id="UP000494119"/>
    </source>
</evidence>
<dbReference type="AlphaFoldDB" id="A0A6J5GIT5"/>
<name>A0A6J5GIT5_9BURK</name>
<proteinExistence type="predicted"/>
<dbReference type="Proteomes" id="UP000494119">
    <property type="component" value="Unassembled WGS sequence"/>
</dbReference>